<feature type="compositionally biased region" description="Basic and acidic residues" evidence="2">
    <location>
        <begin position="568"/>
        <end position="585"/>
    </location>
</feature>
<dbReference type="Proteomes" id="UP000233837">
    <property type="component" value="Unassembled WGS sequence"/>
</dbReference>
<reference evidence="3 4" key="2">
    <citation type="journal article" date="2017" name="Nature">
        <title>The Apostasia genome and the evolution of orchids.</title>
        <authorList>
            <person name="Zhang G.Q."/>
            <person name="Liu K.W."/>
            <person name="Li Z."/>
            <person name="Lohaus R."/>
            <person name="Hsiao Y.Y."/>
            <person name="Niu S.C."/>
            <person name="Wang J.Y."/>
            <person name="Lin Y.C."/>
            <person name="Xu Q."/>
            <person name="Chen L.J."/>
            <person name="Yoshida K."/>
            <person name="Fujiwara S."/>
            <person name="Wang Z.W."/>
            <person name="Zhang Y.Q."/>
            <person name="Mitsuda N."/>
            <person name="Wang M."/>
            <person name="Liu G.H."/>
            <person name="Pecoraro L."/>
            <person name="Huang H.X."/>
            <person name="Xiao X.J."/>
            <person name="Lin M."/>
            <person name="Wu X.Y."/>
            <person name="Wu W.L."/>
            <person name="Chen Y.Y."/>
            <person name="Chang S.B."/>
            <person name="Sakamoto S."/>
            <person name="Ohme-Takagi M."/>
            <person name="Yagi M."/>
            <person name="Zeng S.J."/>
            <person name="Shen C.Y."/>
            <person name="Yeh C.M."/>
            <person name="Luo Y.B."/>
            <person name="Tsai W.C."/>
            <person name="Van de Peer Y."/>
            <person name="Liu Z.J."/>
        </authorList>
    </citation>
    <scope>NUCLEOTIDE SEQUENCE [LARGE SCALE GENOMIC DNA]</scope>
    <source>
        <tissue evidence="3">The whole plant</tissue>
    </source>
</reference>
<gene>
    <name evidence="3" type="ORF">MA16_Dca011532</name>
</gene>
<evidence type="ECO:0000313" key="4">
    <source>
        <dbReference type="Proteomes" id="UP000233837"/>
    </source>
</evidence>
<sequence>MAGQLFFSSDRELSSTVNAQGSTIIFGMGFSTLELSMDGHQIVSLDASREVPPVVELIVGSAPTLPVISDDQKQSEPVVEPPTEVKSIFEEGSSYGLNFSTKNQKKNYLRRLRKKISKAKRVVPFKTLAQVEPKADEELPIPASSSLLKGSRFYPLAYAQAEERIARIALSPPCPVDYSTKNTPKEKHLQKIRALRNIIHTCAAQSGQTKEQYMKQLKGVISHRFQIEVLKEKASKAKNLTPQPVRRNKKYVRQPATSVLVDGYHWVPRPPSSKTEGIVLTGSERGRHSVGRPLVPSSKAVRLASVVIKPKGNETLKHLDIKGKRPKTLEKKFVPKRTKLENLPPPLRTPKFILQLQRVPVEPPPVLIKSMNVQPSSPVVTVDSLLAASPVPNSVMIPADDPVVGRIDLYVIPRLPTQKSMDLTLPDIGAISLQAPASPPKVCVPLLVENATFPTTDLVTVEKEGIDLDLEIEEEPAIESQSDPNPKLTEIIVLLDSEELFNMAEYKEYLPLDPKSIGDRTVEEVVQEIRNILLNKEGMASFDPDLDDLLGEEDDCVGSVSMVKTRGSNKEDEPGRRRLARDNDPHVAGSDSDESVRAKGEKHIKDLANQLTTMMSQVKEMQERFDKSEQDSLKIQ</sequence>
<dbReference type="EMBL" id="KZ502888">
    <property type="protein sequence ID" value="PKU71091.1"/>
    <property type="molecule type" value="Genomic_DNA"/>
</dbReference>
<keyword evidence="1" id="KW-0175">Coiled coil</keyword>
<organism evidence="3 4">
    <name type="scientific">Dendrobium catenatum</name>
    <dbReference type="NCBI Taxonomy" id="906689"/>
    <lineage>
        <taxon>Eukaryota</taxon>
        <taxon>Viridiplantae</taxon>
        <taxon>Streptophyta</taxon>
        <taxon>Embryophyta</taxon>
        <taxon>Tracheophyta</taxon>
        <taxon>Spermatophyta</taxon>
        <taxon>Magnoliopsida</taxon>
        <taxon>Liliopsida</taxon>
        <taxon>Asparagales</taxon>
        <taxon>Orchidaceae</taxon>
        <taxon>Epidendroideae</taxon>
        <taxon>Malaxideae</taxon>
        <taxon>Dendrobiinae</taxon>
        <taxon>Dendrobium</taxon>
    </lineage>
</organism>
<evidence type="ECO:0000256" key="1">
    <source>
        <dbReference type="SAM" id="Coils"/>
    </source>
</evidence>
<feature type="coiled-coil region" evidence="1">
    <location>
        <begin position="604"/>
        <end position="631"/>
    </location>
</feature>
<dbReference type="AlphaFoldDB" id="A0A2I0W610"/>
<evidence type="ECO:0000256" key="2">
    <source>
        <dbReference type="SAM" id="MobiDB-lite"/>
    </source>
</evidence>
<name>A0A2I0W610_9ASPA</name>
<protein>
    <submittedName>
        <fullName evidence="3">Uncharacterized protein</fullName>
    </submittedName>
</protein>
<accession>A0A2I0W610</accession>
<keyword evidence="4" id="KW-1185">Reference proteome</keyword>
<feature type="region of interest" description="Disordered" evidence="2">
    <location>
        <begin position="564"/>
        <end position="600"/>
    </location>
</feature>
<reference evidence="3 4" key="1">
    <citation type="journal article" date="2016" name="Sci. Rep.">
        <title>The Dendrobium catenatum Lindl. genome sequence provides insights into polysaccharide synthase, floral development and adaptive evolution.</title>
        <authorList>
            <person name="Zhang G.Q."/>
            <person name="Xu Q."/>
            <person name="Bian C."/>
            <person name="Tsai W.C."/>
            <person name="Yeh C.M."/>
            <person name="Liu K.W."/>
            <person name="Yoshida K."/>
            <person name="Zhang L.S."/>
            <person name="Chang S.B."/>
            <person name="Chen F."/>
            <person name="Shi Y."/>
            <person name="Su Y.Y."/>
            <person name="Zhang Y.Q."/>
            <person name="Chen L.J."/>
            <person name="Yin Y."/>
            <person name="Lin M."/>
            <person name="Huang H."/>
            <person name="Deng H."/>
            <person name="Wang Z.W."/>
            <person name="Zhu S.L."/>
            <person name="Zhao X."/>
            <person name="Deng C."/>
            <person name="Niu S.C."/>
            <person name="Huang J."/>
            <person name="Wang M."/>
            <person name="Liu G.H."/>
            <person name="Yang H.J."/>
            <person name="Xiao X.J."/>
            <person name="Hsiao Y.Y."/>
            <person name="Wu W.L."/>
            <person name="Chen Y.Y."/>
            <person name="Mitsuda N."/>
            <person name="Ohme-Takagi M."/>
            <person name="Luo Y.B."/>
            <person name="Van de Peer Y."/>
            <person name="Liu Z.J."/>
        </authorList>
    </citation>
    <scope>NUCLEOTIDE SEQUENCE [LARGE SCALE GENOMIC DNA]</scope>
    <source>
        <tissue evidence="3">The whole plant</tissue>
    </source>
</reference>
<evidence type="ECO:0000313" key="3">
    <source>
        <dbReference type="EMBL" id="PKU71091.1"/>
    </source>
</evidence>
<proteinExistence type="predicted"/>